<keyword evidence="3" id="KW-1185">Reference proteome</keyword>
<protein>
    <submittedName>
        <fullName evidence="2">Uncharacterized protein</fullName>
    </submittedName>
</protein>
<comment type="caution">
    <text evidence="2">The sequence shown here is derived from an EMBL/GenBank/DDBJ whole genome shotgun (WGS) entry which is preliminary data.</text>
</comment>
<evidence type="ECO:0000313" key="2">
    <source>
        <dbReference type="EMBL" id="MXQ93799.1"/>
    </source>
</evidence>
<dbReference type="Proteomes" id="UP000322234">
    <property type="component" value="Unassembled WGS sequence"/>
</dbReference>
<evidence type="ECO:0000313" key="3">
    <source>
        <dbReference type="Proteomes" id="UP000322234"/>
    </source>
</evidence>
<feature type="compositionally biased region" description="Pro residues" evidence="1">
    <location>
        <begin position="71"/>
        <end position="87"/>
    </location>
</feature>
<sequence length="227" mass="24962">MAPPAPHARKVARLRSESALSPLAGQRSSEARPAPFAQRRSPQPPASCRVAILTPDQSLRFCVSGERGAPLLPPPSNQPHPTPPPLPAVSRSPGHTRGHSLVRTTSSKPSADSTARKPEPPPWEQLTRVLSPHWTHVWGCCAGQKWCMVDYGAQEEMRVTLKEKKRTFTVLKRQAPDPGREKQTCRESFPAALGGQMLWTGSVTQIAFGHTPLKQLCPQRWRISSQS</sequence>
<feature type="region of interest" description="Disordered" evidence="1">
    <location>
        <begin position="1"/>
        <end position="48"/>
    </location>
</feature>
<reference evidence="2" key="1">
    <citation type="submission" date="2019-10" db="EMBL/GenBank/DDBJ databases">
        <title>The sequence and de novo assembly of the wild yak genome.</title>
        <authorList>
            <person name="Liu Y."/>
        </authorList>
    </citation>
    <scope>NUCLEOTIDE SEQUENCE [LARGE SCALE GENOMIC DNA]</scope>
    <source>
        <strain evidence="2">WY2019</strain>
    </source>
</reference>
<gene>
    <name evidence="2" type="ORF">E5288_WYG016872</name>
</gene>
<dbReference type="AlphaFoldDB" id="A0A6B0RUN9"/>
<feature type="region of interest" description="Disordered" evidence="1">
    <location>
        <begin position="64"/>
        <end position="124"/>
    </location>
</feature>
<organism evidence="2 3">
    <name type="scientific">Bos mutus</name>
    <name type="common">wild yak</name>
    <dbReference type="NCBI Taxonomy" id="72004"/>
    <lineage>
        <taxon>Eukaryota</taxon>
        <taxon>Metazoa</taxon>
        <taxon>Chordata</taxon>
        <taxon>Craniata</taxon>
        <taxon>Vertebrata</taxon>
        <taxon>Euteleostomi</taxon>
        <taxon>Mammalia</taxon>
        <taxon>Eutheria</taxon>
        <taxon>Laurasiatheria</taxon>
        <taxon>Artiodactyla</taxon>
        <taxon>Ruminantia</taxon>
        <taxon>Pecora</taxon>
        <taxon>Bovidae</taxon>
        <taxon>Bovinae</taxon>
        <taxon>Bos</taxon>
    </lineage>
</organism>
<name>A0A6B0RUN9_9CETA</name>
<dbReference type="EMBL" id="VBQZ03000098">
    <property type="protein sequence ID" value="MXQ93799.1"/>
    <property type="molecule type" value="Genomic_DNA"/>
</dbReference>
<evidence type="ECO:0000256" key="1">
    <source>
        <dbReference type="SAM" id="MobiDB-lite"/>
    </source>
</evidence>
<proteinExistence type="predicted"/>
<feature type="compositionally biased region" description="Polar residues" evidence="1">
    <location>
        <begin position="102"/>
        <end position="113"/>
    </location>
</feature>
<accession>A0A6B0RUN9</accession>